<organism>
    <name type="scientific">Culex quinquefasciatus</name>
    <name type="common">Southern house mosquito</name>
    <name type="synonym">Culex pungens</name>
    <dbReference type="NCBI Taxonomy" id="7176"/>
    <lineage>
        <taxon>Eukaryota</taxon>
        <taxon>Metazoa</taxon>
        <taxon>Ecdysozoa</taxon>
        <taxon>Arthropoda</taxon>
        <taxon>Hexapoda</taxon>
        <taxon>Insecta</taxon>
        <taxon>Pterygota</taxon>
        <taxon>Neoptera</taxon>
        <taxon>Endopterygota</taxon>
        <taxon>Diptera</taxon>
        <taxon>Nematocera</taxon>
        <taxon>Culicoidea</taxon>
        <taxon>Culicidae</taxon>
        <taxon>Culicinae</taxon>
        <taxon>Culicini</taxon>
        <taxon>Culex</taxon>
        <taxon>Culex</taxon>
    </lineage>
</organism>
<accession>B0WRG2</accession>
<protein>
    <submittedName>
        <fullName evidence="1 2">Uncharacterized protein</fullName>
    </submittedName>
</protein>
<evidence type="ECO:0000313" key="1">
    <source>
        <dbReference type="EMBL" id="EDS33355.1"/>
    </source>
</evidence>
<proteinExistence type="predicted"/>
<dbReference type="HOGENOM" id="CLU_3052389_0_0_1"/>
<name>B0WRG2_CULQU</name>
<dbReference type="VEuPathDB" id="VectorBase:CPIJ009856"/>
<keyword evidence="3" id="KW-1185">Reference proteome</keyword>
<dbReference type="Proteomes" id="UP000002320">
    <property type="component" value="Unassembled WGS sequence"/>
</dbReference>
<dbReference type="AlphaFoldDB" id="B0WRG2"/>
<gene>
    <name evidence="2" type="primary">6042148</name>
    <name evidence="1" type="ORF">CpipJ_CPIJ009856</name>
</gene>
<reference evidence="1" key="1">
    <citation type="submission" date="2007-03" db="EMBL/GenBank/DDBJ databases">
        <title>Annotation of Culex pipiens quinquefasciatus.</title>
        <authorList>
            <consortium name="The Broad Institute Genome Sequencing Platform"/>
            <person name="Atkinson P.W."/>
            <person name="Hemingway J."/>
            <person name="Christensen B.M."/>
            <person name="Higgs S."/>
            <person name="Kodira C."/>
            <person name="Hannick L."/>
            <person name="Megy K."/>
            <person name="O'Leary S."/>
            <person name="Pearson M."/>
            <person name="Haas B.J."/>
            <person name="Mauceli E."/>
            <person name="Wortman J.R."/>
            <person name="Lee N.H."/>
            <person name="Guigo R."/>
            <person name="Stanke M."/>
            <person name="Alvarado L."/>
            <person name="Amedeo P."/>
            <person name="Antoine C.H."/>
            <person name="Arensburger P."/>
            <person name="Bidwell S.L."/>
            <person name="Crawford M."/>
            <person name="Camaro F."/>
            <person name="Devon K."/>
            <person name="Engels R."/>
            <person name="Hammond M."/>
            <person name="Howarth C."/>
            <person name="Koehrsen M."/>
            <person name="Lawson D."/>
            <person name="Montgomery P."/>
            <person name="Nene V."/>
            <person name="Nusbaum C."/>
            <person name="Puiu D."/>
            <person name="Romero-Severson J."/>
            <person name="Severson D.W."/>
            <person name="Shumway M."/>
            <person name="Sisk P."/>
            <person name="Stolte C."/>
            <person name="Zeng Q."/>
            <person name="Eisenstadt E."/>
            <person name="Fraser-Liggett C."/>
            <person name="Strausberg R."/>
            <person name="Galagan J."/>
            <person name="Birren B."/>
            <person name="Collins F.H."/>
        </authorList>
    </citation>
    <scope>NUCLEOTIDE SEQUENCE [LARGE SCALE GENOMIC DNA]</scope>
    <source>
        <strain evidence="1">JHB</strain>
    </source>
</reference>
<dbReference type="KEGG" id="cqu:CpipJ_CPIJ009856"/>
<evidence type="ECO:0000313" key="3">
    <source>
        <dbReference type="Proteomes" id="UP000002320"/>
    </source>
</evidence>
<reference evidence="2" key="2">
    <citation type="submission" date="2020-05" db="UniProtKB">
        <authorList>
            <consortium name="EnsemblMetazoa"/>
        </authorList>
    </citation>
    <scope>IDENTIFICATION</scope>
    <source>
        <strain evidence="2">JHB</strain>
    </source>
</reference>
<dbReference type="EnsemblMetazoa" id="CPIJ009856-RA">
    <property type="protein sequence ID" value="CPIJ009856-PA"/>
    <property type="gene ID" value="CPIJ009856"/>
</dbReference>
<sequence>MSLIRGYNALCKRKVPVIPPELSDTQNTSDKIFPLTRELVGASETVKISDVMKR</sequence>
<dbReference type="InParanoid" id="B0WRG2"/>
<dbReference type="EMBL" id="DS232055">
    <property type="protein sequence ID" value="EDS33355.1"/>
    <property type="molecule type" value="Genomic_DNA"/>
</dbReference>
<evidence type="ECO:0000313" key="2">
    <source>
        <dbReference type="EnsemblMetazoa" id="CPIJ009856-PA"/>
    </source>
</evidence>